<proteinExistence type="predicted"/>
<keyword evidence="1" id="KW-0472">Membrane</keyword>
<sequence>MYFFKFCVYFTYFKPFILQYYVFYIRYYPSQLCIFLLFSTKYALFRAKILFRSFLFVIAYWFFFHECV</sequence>
<organism evidence="2 3">
    <name type="scientific">Eisenbergiella massiliensis</name>
    <dbReference type="NCBI Taxonomy" id="1720294"/>
    <lineage>
        <taxon>Bacteria</taxon>
        <taxon>Bacillati</taxon>
        <taxon>Bacillota</taxon>
        <taxon>Clostridia</taxon>
        <taxon>Lachnospirales</taxon>
        <taxon>Lachnospiraceae</taxon>
        <taxon>Eisenbergiella</taxon>
    </lineage>
</organism>
<keyword evidence="3" id="KW-1185">Reference proteome</keyword>
<dbReference type="AlphaFoldDB" id="A0A3E3I6J9"/>
<accession>A0A3E3I6J9</accession>
<feature type="transmembrane region" description="Helical" evidence="1">
    <location>
        <begin position="45"/>
        <end position="63"/>
    </location>
</feature>
<dbReference type="Proteomes" id="UP000260812">
    <property type="component" value="Unassembled WGS sequence"/>
</dbReference>
<evidence type="ECO:0000313" key="3">
    <source>
        <dbReference type="Proteomes" id="UP000260812"/>
    </source>
</evidence>
<gene>
    <name evidence="2" type="ORF">DXC51_08805</name>
</gene>
<name>A0A3E3I6J9_9FIRM</name>
<comment type="caution">
    <text evidence="2">The sequence shown here is derived from an EMBL/GenBank/DDBJ whole genome shotgun (WGS) entry which is preliminary data.</text>
</comment>
<evidence type="ECO:0000256" key="1">
    <source>
        <dbReference type="SAM" id="Phobius"/>
    </source>
</evidence>
<protein>
    <submittedName>
        <fullName evidence="2">Uncharacterized protein</fullName>
    </submittedName>
</protein>
<reference evidence="2" key="1">
    <citation type="submission" date="2018-08" db="EMBL/GenBank/DDBJ databases">
        <title>A genome reference for cultivated species of the human gut microbiota.</title>
        <authorList>
            <person name="Zou Y."/>
            <person name="Xue W."/>
            <person name="Luo G."/>
        </authorList>
    </citation>
    <scope>NUCLEOTIDE SEQUENCE [LARGE SCALE GENOMIC DNA]</scope>
    <source>
        <strain evidence="2">TF05-5AC</strain>
    </source>
</reference>
<keyword evidence="1" id="KW-0812">Transmembrane</keyword>
<keyword evidence="1" id="KW-1133">Transmembrane helix</keyword>
<dbReference type="EMBL" id="QVLV01000005">
    <property type="protein sequence ID" value="RGE61653.1"/>
    <property type="molecule type" value="Genomic_DNA"/>
</dbReference>
<feature type="transmembrane region" description="Helical" evidence="1">
    <location>
        <begin position="20"/>
        <end position="38"/>
    </location>
</feature>
<evidence type="ECO:0000313" key="2">
    <source>
        <dbReference type="EMBL" id="RGE61653.1"/>
    </source>
</evidence>